<gene>
    <name evidence="8" type="ORF">CTI12_AA071130</name>
</gene>
<evidence type="ECO:0000256" key="6">
    <source>
        <dbReference type="PROSITE-ProRule" id="PRU10141"/>
    </source>
</evidence>
<keyword evidence="2" id="KW-0808">Transferase</keyword>
<dbReference type="InterPro" id="IPR008271">
    <property type="entry name" value="Ser/Thr_kinase_AS"/>
</dbReference>
<dbReference type="InterPro" id="IPR017441">
    <property type="entry name" value="Protein_kinase_ATP_BS"/>
</dbReference>
<comment type="caution">
    <text evidence="8">The sequence shown here is derived from an EMBL/GenBank/DDBJ whole genome shotgun (WGS) entry which is preliminary data.</text>
</comment>
<dbReference type="SMART" id="SM00220">
    <property type="entry name" value="S_TKc"/>
    <property type="match status" value="1"/>
</dbReference>
<dbReference type="AlphaFoldDB" id="A0A2U1Q601"/>
<dbReference type="PANTHER" id="PTHR27003:SF328">
    <property type="entry name" value="PROTEIN KINASE DOMAIN-CONTAINING PROTEIN"/>
    <property type="match status" value="1"/>
</dbReference>
<dbReference type="SUPFAM" id="SSF56112">
    <property type="entry name" value="Protein kinase-like (PK-like)"/>
    <property type="match status" value="3"/>
</dbReference>
<evidence type="ECO:0000256" key="5">
    <source>
        <dbReference type="ARBA" id="ARBA00022840"/>
    </source>
</evidence>
<dbReference type="Gene3D" id="3.30.200.20">
    <property type="entry name" value="Phosphorylase Kinase, domain 1"/>
    <property type="match status" value="2"/>
</dbReference>
<dbReference type="InterPro" id="IPR001245">
    <property type="entry name" value="Ser-Thr/Tyr_kinase_cat_dom"/>
</dbReference>
<dbReference type="EMBL" id="PKPP01000388">
    <property type="protein sequence ID" value="PWA93403.1"/>
    <property type="molecule type" value="Genomic_DNA"/>
</dbReference>
<dbReference type="Pfam" id="PF00069">
    <property type="entry name" value="Pkinase"/>
    <property type="match status" value="1"/>
</dbReference>
<evidence type="ECO:0000256" key="4">
    <source>
        <dbReference type="ARBA" id="ARBA00022777"/>
    </source>
</evidence>
<dbReference type="PROSITE" id="PS00108">
    <property type="entry name" value="PROTEIN_KINASE_ST"/>
    <property type="match status" value="1"/>
</dbReference>
<dbReference type="InterPro" id="IPR000719">
    <property type="entry name" value="Prot_kinase_dom"/>
</dbReference>
<proteinExistence type="predicted"/>
<dbReference type="GO" id="GO:0004714">
    <property type="term" value="F:transmembrane receptor protein tyrosine kinase activity"/>
    <property type="evidence" value="ECO:0007669"/>
    <property type="project" value="InterPro"/>
</dbReference>
<dbReference type="PROSITE" id="PS50011">
    <property type="entry name" value="PROTEIN_KINASE_DOM"/>
    <property type="match status" value="2"/>
</dbReference>
<dbReference type="Gene3D" id="1.10.510.10">
    <property type="entry name" value="Transferase(Phosphotransferase) domain 1"/>
    <property type="match status" value="3"/>
</dbReference>
<keyword evidence="9" id="KW-1185">Reference proteome</keyword>
<name>A0A2U1Q601_ARTAN</name>
<feature type="domain" description="Protein kinase" evidence="7">
    <location>
        <begin position="429"/>
        <end position="669"/>
    </location>
</feature>
<evidence type="ECO:0000313" key="8">
    <source>
        <dbReference type="EMBL" id="PWA93403.1"/>
    </source>
</evidence>
<dbReference type="Pfam" id="PF07714">
    <property type="entry name" value="PK_Tyr_Ser-Thr"/>
    <property type="match status" value="2"/>
</dbReference>
<dbReference type="GO" id="GO:0005524">
    <property type="term" value="F:ATP binding"/>
    <property type="evidence" value="ECO:0007669"/>
    <property type="project" value="UniProtKB-UniRule"/>
</dbReference>
<evidence type="ECO:0000256" key="2">
    <source>
        <dbReference type="ARBA" id="ARBA00022679"/>
    </source>
</evidence>
<organism evidence="8 9">
    <name type="scientific">Artemisia annua</name>
    <name type="common">Sweet wormwood</name>
    <dbReference type="NCBI Taxonomy" id="35608"/>
    <lineage>
        <taxon>Eukaryota</taxon>
        <taxon>Viridiplantae</taxon>
        <taxon>Streptophyta</taxon>
        <taxon>Embryophyta</taxon>
        <taxon>Tracheophyta</taxon>
        <taxon>Spermatophyta</taxon>
        <taxon>Magnoliopsida</taxon>
        <taxon>eudicotyledons</taxon>
        <taxon>Gunneridae</taxon>
        <taxon>Pentapetalae</taxon>
        <taxon>asterids</taxon>
        <taxon>campanulids</taxon>
        <taxon>Asterales</taxon>
        <taxon>Asteraceae</taxon>
        <taxon>Asteroideae</taxon>
        <taxon>Anthemideae</taxon>
        <taxon>Artemisiinae</taxon>
        <taxon>Artemisia</taxon>
    </lineage>
</organism>
<evidence type="ECO:0000256" key="3">
    <source>
        <dbReference type="ARBA" id="ARBA00022741"/>
    </source>
</evidence>
<evidence type="ECO:0000313" key="9">
    <source>
        <dbReference type="Proteomes" id="UP000245207"/>
    </source>
</evidence>
<keyword evidence="4 8" id="KW-0418">Kinase</keyword>
<dbReference type="Proteomes" id="UP000245207">
    <property type="component" value="Unassembled WGS sequence"/>
</dbReference>
<dbReference type="FunFam" id="3.30.200.20:FF:000039">
    <property type="entry name" value="receptor-like protein kinase FERONIA"/>
    <property type="match status" value="1"/>
</dbReference>
<keyword evidence="5 6" id="KW-0067">ATP-binding</keyword>
<protein>
    <submittedName>
        <fullName evidence="8">Serine/threonine/dual specificity protein kinase, catalytic domain-containing protein</fullName>
    </submittedName>
</protein>
<feature type="binding site" evidence="6">
    <location>
        <position position="52"/>
    </location>
    <ligand>
        <name>ATP</name>
        <dbReference type="ChEBI" id="CHEBI:30616"/>
    </ligand>
</feature>
<keyword evidence="1" id="KW-0723">Serine/threonine-protein kinase</keyword>
<dbReference type="GO" id="GO:0005886">
    <property type="term" value="C:plasma membrane"/>
    <property type="evidence" value="ECO:0007669"/>
    <property type="project" value="TreeGrafter"/>
</dbReference>
<dbReference type="PANTHER" id="PTHR27003">
    <property type="entry name" value="OS07G0166700 PROTEIN"/>
    <property type="match status" value="1"/>
</dbReference>
<dbReference type="STRING" id="35608.A0A2U1Q601"/>
<dbReference type="GO" id="GO:0009506">
    <property type="term" value="C:plasmodesma"/>
    <property type="evidence" value="ECO:0007669"/>
    <property type="project" value="TreeGrafter"/>
</dbReference>
<feature type="domain" description="Protein kinase" evidence="7">
    <location>
        <begin position="21"/>
        <end position="352"/>
    </location>
</feature>
<dbReference type="OrthoDB" id="4062651at2759"/>
<dbReference type="GO" id="GO:0004674">
    <property type="term" value="F:protein serine/threonine kinase activity"/>
    <property type="evidence" value="ECO:0007669"/>
    <property type="project" value="UniProtKB-KW"/>
</dbReference>
<evidence type="ECO:0000256" key="1">
    <source>
        <dbReference type="ARBA" id="ARBA00022527"/>
    </source>
</evidence>
<sequence>MPAQPCYRFSLAEIQYATRDFDDEMVIGGGGFGKVYGCCICIEKTIHAVAIKRLDCMSNQGATEFKVEIEMLSKLRHCHLVSLIGLGEDNKEMILVYEYMPHGTLYDHIHKADTPLSWMQRLKIATGAARGLDYLHTGIGTQHGVIHRDVKSSNILLDANWEAMISDFGLSKIGPTNQSSSYVDTSVKGTFGYLDPDYFYTTKLTRKTDVFAWEAMISDFGLSKIGPTNQSSSYVDTSVKGTFGYLDPDYFYTTKLTRKTDVFAFGVVLFEILSGRLAVDRSLEEDQCSLVRWAKKCVKERKSDQLVDSSIAGTIASKCLRRFAQTAYCCLKSDPKKRLTMTEVVASLQALLELQKKFDLSRESRSIMGFPWKIHEYLFATTKLQNSDQSSINDQPKSLEMIMNQHEELSTRDVKRYTYDELKYATRDFGNDRFLGEGSYGKVYKGWINKKTYFPHKHSIGLPIAVNKLHRYRSFDLQTLKEFRHPNLVKLIGYCLKGEQLFLVYEFVPNGNFRDLLWSGAVARLPLATKVKMAVGIARGIVFLHNTQLNKGLGEEDQIVQVDMSLLERHKILLDEEFTVKLSDYDVTKLVHGCYPSHDDWYNYGECYPGYKILTGQPISTEKELRGIDCFFKKDIKKSLNDIAKLCFEICNEVNSESKMVTILEKLEV</sequence>
<reference evidence="8 9" key="1">
    <citation type="journal article" date="2018" name="Mol. Plant">
        <title>The genome of Artemisia annua provides insight into the evolution of Asteraceae family and artemisinin biosynthesis.</title>
        <authorList>
            <person name="Shen Q."/>
            <person name="Zhang L."/>
            <person name="Liao Z."/>
            <person name="Wang S."/>
            <person name="Yan T."/>
            <person name="Shi P."/>
            <person name="Liu M."/>
            <person name="Fu X."/>
            <person name="Pan Q."/>
            <person name="Wang Y."/>
            <person name="Lv Z."/>
            <person name="Lu X."/>
            <person name="Zhang F."/>
            <person name="Jiang W."/>
            <person name="Ma Y."/>
            <person name="Chen M."/>
            <person name="Hao X."/>
            <person name="Li L."/>
            <person name="Tang Y."/>
            <person name="Lv G."/>
            <person name="Zhou Y."/>
            <person name="Sun X."/>
            <person name="Brodelius P.E."/>
            <person name="Rose J.K.C."/>
            <person name="Tang K."/>
        </authorList>
    </citation>
    <scope>NUCLEOTIDE SEQUENCE [LARGE SCALE GENOMIC DNA]</scope>
    <source>
        <strain evidence="9">cv. Huhao1</strain>
        <tissue evidence="8">Leaf</tissue>
    </source>
</reference>
<evidence type="ECO:0000259" key="7">
    <source>
        <dbReference type="PROSITE" id="PS50011"/>
    </source>
</evidence>
<dbReference type="PROSITE" id="PS00107">
    <property type="entry name" value="PROTEIN_KINASE_ATP"/>
    <property type="match status" value="1"/>
</dbReference>
<dbReference type="InterPro" id="IPR045272">
    <property type="entry name" value="ANXUR1/2-like"/>
</dbReference>
<dbReference type="InterPro" id="IPR011009">
    <property type="entry name" value="Kinase-like_dom_sf"/>
</dbReference>
<keyword evidence="3 6" id="KW-0547">Nucleotide-binding</keyword>
<accession>A0A2U1Q601</accession>